<dbReference type="InterPro" id="IPR021741">
    <property type="entry name" value="DUF3311"/>
</dbReference>
<dbReference type="Proteomes" id="UP001596139">
    <property type="component" value="Unassembled WGS sequence"/>
</dbReference>
<evidence type="ECO:0000313" key="2">
    <source>
        <dbReference type="EMBL" id="MFC6061861.1"/>
    </source>
</evidence>
<organism evidence="2 3">
    <name type="scientific">Streptomyces ochraceiscleroticus</name>
    <dbReference type="NCBI Taxonomy" id="47761"/>
    <lineage>
        <taxon>Bacteria</taxon>
        <taxon>Bacillati</taxon>
        <taxon>Actinomycetota</taxon>
        <taxon>Actinomycetes</taxon>
        <taxon>Kitasatosporales</taxon>
        <taxon>Streptomycetaceae</taxon>
        <taxon>Streptomyces</taxon>
    </lineage>
</organism>
<keyword evidence="1" id="KW-1133">Transmembrane helix</keyword>
<evidence type="ECO:0008006" key="4">
    <source>
        <dbReference type="Google" id="ProtNLM"/>
    </source>
</evidence>
<comment type="caution">
    <text evidence="2">The sequence shown here is derived from an EMBL/GenBank/DDBJ whole genome shotgun (WGS) entry which is preliminary data.</text>
</comment>
<reference evidence="3" key="1">
    <citation type="journal article" date="2019" name="Int. J. Syst. Evol. Microbiol.">
        <title>The Global Catalogue of Microorganisms (GCM) 10K type strain sequencing project: providing services to taxonomists for standard genome sequencing and annotation.</title>
        <authorList>
            <consortium name="The Broad Institute Genomics Platform"/>
            <consortium name="The Broad Institute Genome Sequencing Center for Infectious Disease"/>
            <person name="Wu L."/>
            <person name="Ma J."/>
        </authorList>
    </citation>
    <scope>NUCLEOTIDE SEQUENCE [LARGE SCALE GENOMIC DNA]</scope>
    <source>
        <strain evidence="3">CGMCC 1.15180</strain>
    </source>
</reference>
<dbReference type="RefSeq" id="WP_037800897.1">
    <property type="nucleotide sequence ID" value="NZ_JBHSPX010000002.1"/>
</dbReference>
<accession>A0ABW1MDS4</accession>
<dbReference type="EMBL" id="JBHSPX010000002">
    <property type="protein sequence ID" value="MFC6061861.1"/>
    <property type="molecule type" value="Genomic_DNA"/>
</dbReference>
<evidence type="ECO:0000256" key="1">
    <source>
        <dbReference type="SAM" id="Phobius"/>
    </source>
</evidence>
<feature type="transmembrane region" description="Helical" evidence="1">
    <location>
        <begin position="30"/>
        <end position="55"/>
    </location>
</feature>
<name>A0ABW1MDS4_9ACTN</name>
<protein>
    <recommendedName>
        <fullName evidence="4">DUF3311 domain-containing protein</fullName>
    </recommendedName>
</protein>
<dbReference type="Pfam" id="PF11755">
    <property type="entry name" value="DUF3311"/>
    <property type="match status" value="1"/>
</dbReference>
<proteinExistence type="predicted"/>
<gene>
    <name evidence="2" type="ORF">ACFP4F_04810</name>
</gene>
<sequence length="71" mass="7798">MSQRHLAYLAVPTAGFFATPYLPFVNTDRLWLGLPAVLVWAVLWTVGTTVALALYEARAPHPEDAEEEATA</sequence>
<evidence type="ECO:0000313" key="3">
    <source>
        <dbReference type="Proteomes" id="UP001596139"/>
    </source>
</evidence>
<keyword evidence="1" id="KW-0812">Transmembrane</keyword>
<keyword evidence="3" id="KW-1185">Reference proteome</keyword>
<keyword evidence="1" id="KW-0472">Membrane</keyword>
<feature type="transmembrane region" description="Helical" evidence="1">
    <location>
        <begin position="7"/>
        <end position="24"/>
    </location>
</feature>